<dbReference type="PRINTS" id="PR00690">
    <property type="entry name" value="ADHESNFAMILY"/>
</dbReference>
<evidence type="ECO:0000313" key="8">
    <source>
        <dbReference type="Proteomes" id="UP001382955"/>
    </source>
</evidence>
<evidence type="ECO:0000313" key="7">
    <source>
        <dbReference type="EMBL" id="MEK0312027.1"/>
    </source>
</evidence>
<keyword evidence="3" id="KW-0479">Metal-binding</keyword>
<keyword evidence="8" id="KW-1185">Reference proteome</keyword>
<organism evidence="7 8">
    <name type="scientific">Candidatus Phytoplasma fabacearum</name>
    <dbReference type="NCBI Taxonomy" id="2982628"/>
    <lineage>
        <taxon>Bacteria</taxon>
        <taxon>Bacillati</taxon>
        <taxon>Mycoplasmatota</taxon>
        <taxon>Mollicutes</taxon>
        <taxon>Acholeplasmatales</taxon>
        <taxon>Acholeplasmataceae</taxon>
        <taxon>Candidatus Phytoplasma</taxon>
        <taxon>16SrII (Peanut WB group)</taxon>
    </lineage>
</organism>
<keyword evidence="6" id="KW-0472">Membrane</keyword>
<accession>A0ABU8ZTB1</accession>
<dbReference type="InterPro" id="IPR006127">
    <property type="entry name" value="ZnuA-like"/>
</dbReference>
<dbReference type="PANTHER" id="PTHR42953:SF1">
    <property type="entry name" value="METAL-BINDING PROTEIN HI_0362-RELATED"/>
    <property type="match status" value="1"/>
</dbReference>
<dbReference type="InterPro" id="IPR050492">
    <property type="entry name" value="Bact_metal-bind_prot9"/>
</dbReference>
<dbReference type="RefSeq" id="WP_304512595.1">
    <property type="nucleotide sequence ID" value="NZ_JAOSIM010000018.1"/>
</dbReference>
<dbReference type="EMBL" id="JAOSIK010000019">
    <property type="protein sequence ID" value="MEK0312027.1"/>
    <property type="molecule type" value="Genomic_DNA"/>
</dbReference>
<evidence type="ECO:0000256" key="1">
    <source>
        <dbReference type="ARBA" id="ARBA00004196"/>
    </source>
</evidence>
<comment type="subcellular location">
    <subcellularLocation>
        <location evidence="1">Cell envelope</location>
    </subcellularLocation>
</comment>
<keyword evidence="2 5" id="KW-0813">Transport</keyword>
<dbReference type="PANTHER" id="PTHR42953">
    <property type="entry name" value="HIGH-AFFINITY ZINC UPTAKE SYSTEM PROTEIN ZNUA-RELATED"/>
    <property type="match status" value="1"/>
</dbReference>
<keyword evidence="6" id="KW-0812">Transmembrane</keyword>
<evidence type="ECO:0000256" key="6">
    <source>
        <dbReference type="SAM" id="Phobius"/>
    </source>
</evidence>
<keyword evidence="4" id="KW-0732">Signal</keyword>
<gene>
    <name evidence="7" type="ORF">OC725_01995</name>
</gene>
<dbReference type="Gene3D" id="3.40.50.1980">
    <property type="entry name" value="Nitrogenase molybdenum iron protein domain"/>
    <property type="match status" value="2"/>
</dbReference>
<evidence type="ECO:0000256" key="2">
    <source>
        <dbReference type="ARBA" id="ARBA00022448"/>
    </source>
</evidence>
<evidence type="ECO:0000256" key="5">
    <source>
        <dbReference type="RuleBase" id="RU003512"/>
    </source>
</evidence>
<comment type="caution">
    <text evidence="7">The sequence shown here is derived from an EMBL/GenBank/DDBJ whole genome shotgun (WGS) entry which is preliminary data.</text>
</comment>
<sequence length="351" mass="41005">MKNFLPKNNYIWFIFMFLLTIITNYIVFYSISVYSQENKNIDKKIIITSTTNLLDDLVNHLIGNIDEKENPQDKKYQKIENIKTYVLMEAGVDPHNYKIKQSDRIAIKKADLIITNGLHLESKMTDSFSLIAPTSNIWSADQAIKNDQLIIDEITGQKDPHIWFSIDLWQQVLKNLKEQLQFKLFESQDLKSLENNFNLYMEQLNYLKKITRKKFENKEIILITAHDAFSYLAKENKFKGLYSIQGISTQTETSPRDIEKIAEIIIKHEVKAIFIESSVPHNYLDSLIEAVKNHKPNFKIKISDQELYSDSLGTKEDPNYKQLPETNQYFKMSSYIGAFLHNIDIISKELT</sequence>
<keyword evidence="6" id="KW-1133">Transmembrane helix</keyword>
<dbReference type="Proteomes" id="UP001382955">
    <property type="component" value="Unassembled WGS sequence"/>
</dbReference>
<dbReference type="SUPFAM" id="SSF53807">
    <property type="entry name" value="Helical backbone' metal receptor"/>
    <property type="match status" value="1"/>
</dbReference>
<protein>
    <submittedName>
        <fullName evidence="7">Zinc ABC transporter substrate-binding protein</fullName>
    </submittedName>
</protein>
<feature type="transmembrane region" description="Helical" evidence="6">
    <location>
        <begin position="12"/>
        <end position="34"/>
    </location>
</feature>
<dbReference type="Pfam" id="PF01297">
    <property type="entry name" value="ZnuA"/>
    <property type="match status" value="1"/>
</dbReference>
<dbReference type="InterPro" id="IPR006128">
    <property type="entry name" value="Lipoprotein_PsaA-like"/>
</dbReference>
<comment type="similarity">
    <text evidence="5">Belongs to the bacterial solute-binding protein 9 family.</text>
</comment>
<proteinExistence type="inferred from homology"/>
<name>A0ABU8ZTB1_9MOLU</name>
<evidence type="ECO:0000256" key="3">
    <source>
        <dbReference type="ARBA" id="ARBA00022723"/>
    </source>
</evidence>
<evidence type="ECO:0000256" key="4">
    <source>
        <dbReference type="ARBA" id="ARBA00022729"/>
    </source>
</evidence>
<reference evidence="7 8" key="1">
    <citation type="journal article" date="2023" name="Int. J. Syst. Evol. Microbiol.">
        <title>The observation of taxonomic boundaries for the 16SrII and 16SrXXV phytoplasmas using genome-based delimitation.</title>
        <authorList>
            <person name="Rodrigues Jardim B."/>
            <person name="Tran-Nguyen L.T.T."/>
            <person name="Gambley C."/>
            <person name="Al-Sadi A.M."/>
            <person name="Al-Subhi A.M."/>
            <person name="Foissac X."/>
            <person name="Salar P."/>
            <person name="Cai H."/>
            <person name="Yang J.Y."/>
            <person name="Davis R."/>
            <person name="Jones L."/>
            <person name="Rodoni B."/>
            <person name="Constable F.E."/>
        </authorList>
    </citation>
    <scope>NUCLEOTIDE SEQUENCE [LARGE SCALE GENOMIC DNA]</scope>
    <source>
        <strain evidence="7">BAWM-322</strain>
    </source>
</reference>